<dbReference type="PANTHER" id="PTHR24332">
    <property type="entry name" value="HOMEOBOX PROTEIN CDX"/>
    <property type="match status" value="1"/>
</dbReference>
<feature type="compositionally biased region" description="Polar residues" evidence="5">
    <location>
        <begin position="425"/>
        <end position="436"/>
    </location>
</feature>
<feature type="transmembrane region" description="Helical" evidence="6">
    <location>
        <begin position="786"/>
        <end position="805"/>
    </location>
</feature>
<reference evidence="8 9" key="1">
    <citation type="submission" date="2019-06" db="EMBL/GenBank/DDBJ databases">
        <title>Genome Sequence of the Brown Rot Fungal Pathogen Monilinia laxa.</title>
        <authorList>
            <person name="De Miccolis Angelini R.M."/>
            <person name="Landi L."/>
            <person name="Abate D."/>
            <person name="Pollastro S."/>
            <person name="Romanazzi G."/>
            <person name="Faretra F."/>
        </authorList>
    </citation>
    <scope>NUCLEOTIDE SEQUENCE [LARGE SCALE GENOMIC DNA]</scope>
    <source>
        <strain evidence="8 9">Mlax316</strain>
    </source>
</reference>
<organism evidence="8 9">
    <name type="scientific">Monilinia laxa</name>
    <name type="common">Brown rot fungus</name>
    <name type="synonym">Sclerotinia laxa</name>
    <dbReference type="NCBI Taxonomy" id="61186"/>
    <lineage>
        <taxon>Eukaryota</taxon>
        <taxon>Fungi</taxon>
        <taxon>Dikarya</taxon>
        <taxon>Ascomycota</taxon>
        <taxon>Pezizomycotina</taxon>
        <taxon>Leotiomycetes</taxon>
        <taxon>Helotiales</taxon>
        <taxon>Sclerotiniaceae</taxon>
        <taxon>Monilinia</taxon>
    </lineage>
</organism>
<dbReference type="GO" id="GO:0030154">
    <property type="term" value="P:cell differentiation"/>
    <property type="evidence" value="ECO:0007669"/>
    <property type="project" value="TreeGrafter"/>
</dbReference>
<feature type="compositionally biased region" description="Polar residues" evidence="5">
    <location>
        <begin position="446"/>
        <end position="496"/>
    </location>
</feature>
<comment type="similarity">
    <text evidence="2">Belongs to the Caudal homeobox family.</text>
</comment>
<keyword evidence="6" id="KW-1133">Transmembrane helix</keyword>
<dbReference type="PANTHER" id="PTHR24332:SF9">
    <property type="entry name" value="HOMEOTIC PROTEIN CAUDAL"/>
    <property type="match status" value="1"/>
</dbReference>
<dbReference type="SUPFAM" id="SSF46689">
    <property type="entry name" value="Homeodomain-like"/>
    <property type="match status" value="1"/>
</dbReference>
<dbReference type="EMBL" id="VIGI01000005">
    <property type="protein sequence ID" value="KAB8300359.1"/>
    <property type="molecule type" value="Genomic_DNA"/>
</dbReference>
<feature type="compositionally biased region" description="Low complexity" evidence="5">
    <location>
        <begin position="129"/>
        <end position="151"/>
    </location>
</feature>
<dbReference type="GO" id="GO:0005634">
    <property type="term" value="C:nucleus"/>
    <property type="evidence" value="ECO:0007669"/>
    <property type="project" value="UniProtKB-SubCell"/>
</dbReference>
<feature type="compositionally biased region" description="Acidic residues" evidence="5">
    <location>
        <begin position="162"/>
        <end position="188"/>
    </location>
</feature>
<dbReference type="InterPro" id="IPR047152">
    <property type="entry name" value="Caudal_homeobox"/>
</dbReference>
<feature type="compositionally biased region" description="Low complexity" evidence="5">
    <location>
        <begin position="502"/>
        <end position="511"/>
    </location>
</feature>
<evidence type="ECO:0000313" key="8">
    <source>
        <dbReference type="EMBL" id="KAB8300359.1"/>
    </source>
</evidence>
<dbReference type="InterPro" id="IPR009057">
    <property type="entry name" value="Homeodomain-like_sf"/>
</dbReference>
<feature type="region of interest" description="Disordered" evidence="5">
    <location>
        <begin position="372"/>
        <end position="528"/>
    </location>
</feature>
<comment type="subcellular location">
    <subcellularLocation>
        <location evidence="1 3 4">Nucleus</location>
    </subcellularLocation>
</comment>
<evidence type="ECO:0000256" key="3">
    <source>
        <dbReference type="PROSITE-ProRule" id="PRU00108"/>
    </source>
</evidence>
<sequence length="831" mass="93004">MLVTRQFDTGRNTWSSSKLGSANFASPRMANFEALPPQQDWREQYSSYQLPGENGIAHPNYEHSASSNTNNGQQQPIARPPLEHRHTLGPIRPEAPSTPTIERPDSAPGDCGQPAVNRTRDESMVSTESAPLSLASIASNPLSSASSAPLPQQGAGAHASEDEGALLDPKEEDDDDVEDDDDMLDGEDGGSSTPQTAAERRAERRKMKRFRLTHQQTRFLMSEFAKQAHPDAAHRERLSREIPGLSPRQVQVWFQNRRAKIKRLTADDRERMMKMRAVPDDFDNVQALHSPYGAVHGIGTPMQSPVDFVPNYADHMIRPLMVDTMRRHENDDHMSPAGMSPAYGHVGFTPGSSIGTPDVLSPLSVTSSDRYFSSHLSSPMSSGPRSSNPFDRQGGYQAVSQPRHHNSRPLQPLQLRETMSRSRSESLQSPLRSSMSWKGDSLDYANYQTGQPSPQSTGRQQSMYQPEQTTAVNAHQFESNSYPNPSIQNSPQHMNYSPSHPPSSLQQQSSPAAMSRLRASTGASFPQGLDLRNQYRSLPQQGSSHLPPTSRPFAPAYSAGFASAPLTAPMEFSLPRTPSDSNHPQLSAPMVPPQDFSNAYNASRAPQGEREFNSQSQEQQHAQSHSQPEQQSQRTNSDGSSYLRPNEFEGKDNRKRSFTIPAYAPSHIIGFKLPSSREKGRLQQNTRSPQPSKFPTSRPILERFILIPRLNPFIASLLYTCESSIYAYIHIFIYIFYTYFIHTYTSHFDHRSDGNPTSSPLFYFLAFQRSSLFTLLDFLGDTIRNCFYILLSLFISWSVFHIHIFSLGKEKKVWESDYGYQQQISSSFSVL</sequence>
<dbReference type="Proteomes" id="UP000326757">
    <property type="component" value="Unassembled WGS sequence"/>
</dbReference>
<protein>
    <recommendedName>
        <fullName evidence="7">Homeobox domain-containing protein</fullName>
    </recommendedName>
</protein>
<feature type="region of interest" description="Disordered" evidence="5">
    <location>
        <begin position="1"/>
        <end position="21"/>
    </location>
</feature>
<dbReference type="AlphaFoldDB" id="A0A5N6KC52"/>
<evidence type="ECO:0000256" key="1">
    <source>
        <dbReference type="ARBA" id="ARBA00004123"/>
    </source>
</evidence>
<feature type="compositionally biased region" description="Polar residues" evidence="5">
    <location>
        <begin position="576"/>
        <end position="585"/>
    </location>
</feature>
<dbReference type="PROSITE" id="PS50071">
    <property type="entry name" value="HOMEOBOX_2"/>
    <property type="match status" value="1"/>
</dbReference>
<feature type="region of interest" description="Disordered" evidence="5">
    <location>
        <begin position="570"/>
        <end position="656"/>
    </location>
</feature>
<evidence type="ECO:0000256" key="5">
    <source>
        <dbReference type="SAM" id="MobiDB-lite"/>
    </source>
</evidence>
<keyword evidence="9" id="KW-1185">Reference proteome</keyword>
<keyword evidence="6" id="KW-0812">Transmembrane</keyword>
<feature type="compositionally biased region" description="Polar residues" evidence="5">
    <location>
        <begin position="63"/>
        <end position="76"/>
    </location>
</feature>
<feature type="transmembrane region" description="Helical" evidence="6">
    <location>
        <begin position="725"/>
        <end position="741"/>
    </location>
</feature>
<keyword evidence="3 4" id="KW-0539">Nucleus</keyword>
<feature type="compositionally biased region" description="Low complexity" evidence="5">
    <location>
        <begin position="373"/>
        <end position="389"/>
    </location>
</feature>
<feature type="DNA-binding region" description="Homeobox" evidence="3">
    <location>
        <begin position="205"/>
        <end position="265"/>
    </location>
</feature>
<accession>A0A5N6KC52</accession>
<dbReference type="GO" id="GO:0009948">
    <property type="term" value="P:anterior/posterior axis specification"/>
    <property type="evidence" value="ECO:0007669"/>
    <property type="project" value="TreeGrafter"/>
</dbReference>
<comment type="caution">
    <text evidence="8">The sequence shown here is derived from an EMBL/GenBank/DDBJ whole genome shotgun (WGS) entry which is preliminary data.</text>
</comment>
<dbReference type="GO" id="GO:0006357">
    <property type="term" value="P:regulation of transcription by RNA polymerase II"/>
    <property type="evidence" value="ECO:0007669"/>
    <property type="project" value="TreeGrafter"/>
</dbReference>
<gene>
    <name evidence="8" type="ORF">EYC80_000542</name>
</gene>
<dbReference type="SMART" id="SM00389">
    <property type="entry name" value="HOX"/>
    <property type="match status" value="1"/>
</dbReference>
<dbReference type="InterPro" id="IPR001356">
    <property type="entry name" value="HD"/>
</dbReference>
<name>A0A5N6KC52_MONLA</name>
<evidence type="ECO:0000259" key="7">
    <source>
        <dbReference type="PROSITE" id="PS50071"/>
    </source>
</evidence>
<keyword evidence="3 4" id="KW-0238">DNA-binding</keyword>
<dbReference type="CDD" id="cd00086">
    <property type="entry name" value="homeodomain"/>
    <property type="match status" value="1"/>
</dbReference>
<evidence type="ECO:0000256" key="4">
    <source>
        <dbReference type="RuleBase" id="RU000682"/>
    </source>
</evidence>
<keyword evidence="3 4" id="KW-0371">Homeobox</keyword>
<feature type="compositionally biased region" description="Polar residues" evidence="5">
    <location>
        <begin position="682"/>
        <end position="694"/>
    </location>
</feature>
<dbReference type="GO" id="GO:0000977">
    <property type="term" value="F:RNA polymerase II transcription regulatory region sequence-specific DNA binding"/>
    <property type="evidence" value="ECO:0007669"/>
    <property type="project" value="TreeGrafter"/>
</dbReference>
<evidence type="ECO:0000313" key="9">
    <source>
        <dbReference type="Proteomes" id="UP000326757"/>
    </source>
</evidence>
<feature type="domain" description="Homeobox" evidence="7">
    <location>
        <begin position="203"/>
        <end position="264"/>
    </location>
</feature>
<evidence type="ECO:0000256" key="2">
    <source>
        <dbReference type="ARBA" id="ARBA00010341"/>
    </source>
</evidence>
<feature type="compositionally biased region" description="Low complexity" evidence="5">
    <location>
        <begin position="614"/>
        <end position="633"/>
    </location>
</feature>
<feature type="region of interest" description="Disordered" evidence="5">
    <location>
        <begin position="50"/>
        <end position="204"/>
    </location>
</feature>
<feature type="region of interest" description="Disordered" evidence="5">
    <location>
        <begin position="674"/>
        <end position="694"/>
    </location>
</feature>
<evidence type="ECO:0000256" key="6">
    <source>
        <dbReference type="SAM" id="Phobius"/>
    </source>
</evidence>
<keyword evidence="6" id="KW-0472">Membrane</keyword>
<dbReference type="OrthoDB" id="6159439at2759"/>
<dbReference type="Pfam" id="PF00046">
    <property type="entry name" value="Homeodomain"/>
    <property type="match status" value="1"/>
</dbReference>
<proteinExistence type="inferred from homology"/>
<dbReference type="GO" id="GO:0003700">
    <property type="term" value="F:DNA-binding transcription factor activity"/>
    <property type="evidence" value="ECO:0007669"/>
    <property type="project" value="TreeGrafter"/>
</dbReference>
<dbReference type="Gene3D" id="1.10.10.60">
    <property type="entry name" value="Homeodomain-like"/>
    <property type="match status" value="1"/>
</dbReference>